<dbReference type="InterPro" id="IPR008949">
    <property type="entry name" value="Isoprenoid_synthase_dom_sf"/>
</dbReference>
<dbReference type="GeneID" id="38783552"/>
<keyword evidence="5" id="KW-0472">Membrane</keyword>
<dbReference type="PROSITE" id="PS01044">
    <property type="entry name" value="SQUALEN_PHYTOEN_SYN_1"/>
    <property type="match status" value="1"/>
</dbReference>
<keyword evidence="5" id="KW-1133">Transmembrane helix</keyword>
<reference evidence="6 7" key="1">
    <citation type="journal article" date="2018" name="Sci. Rep.">
        <title>Genome sequence of the cauliflower mushroom Sparassis crispa (Hanabiratake) and its association with beneficial usage.</title>
        <authorList>
            <person name="Kiyama R."/>
            <person name="Furutani Y."/>
            <person name="Kawaguchi K."/>
            <person name="Nakanishi T."/>
        </authorList>
    </citation>
    <scope>NUCLEOTIDE SEQUENCE [LARGE SCALE GENOMIC DNA]</scope>
</reference>
<evidence type="ECO:0000313" key="6">
    <source>
        <dbReference type="EMBL" id="GBE86635.1"/>
    </source>
</evidence>
<dbReference type="PANTHER" id="PTHR11626">
    <property type="entry name" value="FARNESYL-DIPHOSPHATE FARNESYLTRANSFERASE"/>
    <property type="match status" value="1"/>
</dbReference>
<dbReference type="STRING" id="139825.A0A401GWN7"/>
<dbReference type="Gene3D" id="1.10.600.10">
    <property type="entry name" value="Farnesyl Diphosphate Synthase"/>
    <property type="match status" value="1"/>
</dbReference>
<dbReference type="InterPro" id="IPR006449">
    <property type="entry name" value="Squal_synth-like"/>
</dbReference>
<dbReference type="Proteomes" id="UP000287166">
    <property type="component" value="Unassembled WGS sequence"/>
</dbReference>
<dbReference type="OrthoDB" id="431150at2759"/>
<dbReference type="PANTHER" id="PTHR11626:SF2">
    <property type="entry name" value="SQUALENE SYNTHASE"/>
    <property type="match status" value="1"/>
</dbReference>
<evidence type="ECO:0000256" key="4">
    <source>
        <dbReference type="ARBA" id="ARBA00022679"/>
    </source>
</evidence>
<dbReference type="InterPro" id="IPR044844">
    <property type="entry name" value="Trans_IPPS_euk-type"/>
</dbReference>
<proteinExistence type="inferred from homology"/>
<dbReference type="GO" id="GO:0005789">
    <property type="term" value="C:endoplasmic reticulum membrane"/>
    <property type="evidence" value="ECO:0007669"/>
    <property type="project" value="TreeGrafter"/>
</dbReference>
<evidence type="ECO:0000256" key="1">
    <source>
        <dbReference type="ARBA" id="ARBA00001946"/>
    </source>
</evidence>
<dbReference type="InParanoid" id="A0A401GWN7"/>
<dbReference type="Pfam" id="PF00494">
    <property type="entry name" value="SQS_PSY"/>
    <property type="match status" value="1"/>
</dbReference>
<dbReference type="GO" id="GO:0045338">
    <property type="term" value="P:farnesyl diphosphate metabolic process"/>
    <property type="evidence" value="ECO:0007669"/>
    <property type="project" value="InterPro"/>
</dbReference>
<dbReference type="UniPathway" id="UPA00767">
    <property type="reaction ID" value="UER00751"/>
</dbReference>
<accession>A0A401GWN7</accession>
<comment type="catalytic activity">
    <reaction evidence="5">
        <text>2 (2E,6E)-farnesyl diphosphate + NADPH + H(+) = squalene + 2 diphosphate + NADP(+)</text>
        <dbReference type="Rhea" id="RHEA:32295"/>
        <dbReference type="ChEBI" id="CHEBI:15378"/>
        <dbReference type="ChEBI" id="CHEBI:15440"/>
        <dbReference type="ChEBI" id="CHEBI:33019"/>
        <dbReference type="ChEBI" id="CHEBI:57783"/>
        <dbReference type="ChEBI" id="CHEBI:58349"/>
        <dbReference type="ChEBI" id="CHEBI:175763"/>
        <dbReference type="EC" id="2.5.1.21"/>
    </reaction>
</comment>
<protein>
    <recommendedName>
        <fullName evidence="3 5">Squalene synthase</fullName>
        <shortName evidence="5">SQS</shortName>
        <shortName evidence="5">SS</shortName>
        <ecNumber evidence="3 5">2.5.1.21</ecNumber>
    </recommendedName>
</protein>
<dbReference type="EC" id="2.5.1.21" evidence="3 5"/>
<dbReference type="PROSITE" id="PS01045">
    <property type="entry name" value="SQUALEN_PHYTOEN_SYN_2"/>
    <property type="match status" value="1"/>
</dbReference>
<dbReference type="FunFam" id="1.10.600.10:FF:000023">
    <property type="entry name" value="Squalene synthase"/>
    <property type="match status" value="1"/>
</dbReference>
<name>A0A401GWN7_9APHY</name>
<dbReference type="EMBL" id="BFAD01000009">
    <property type="protein sequence ID" value="GBE86635.1"/>
    <property type="molecule type" value="Genomic_DNA"/>
</dbReference>
<comment type="similarity">
    <text evidence="2 5">Belongs to the phytoene/squalene synthase family.</text>
</comment>
<dbReference type="NCBIfam" id="TIGR01559">
    <property type="entry name" value="squal_synth"/>
    <property type="match status" value="1"/>
</dbReference>
<comment type="catalytic activity">
    <reaction evidence="5">
        <text>2 (2E,6E)-farnesyl diphosphate + NADH + H(+) = squalene + 2 diphosphate + NAD(+)</text>
        <dbReference type="Rhea" id="RHEA:32299"/>
        <dbReference type="ChEBI" id="CHEBI:15378"/>
        <dbReference type="ChEBI" id="CHEBI:15440"/>
        <dbReference type="ChEBI" id="CHEBI:33019"/>
        <dbReference type="ChEBI" id="CHEBI:57540"/>
        <dbReference type="ChEBI" id="CHEBI:57945"/>
        <dbReference type="ChEBI" id="CHEBI:175763"/>
        <dbReference type="EC" id="2.5.1.21"/>
    </reaction>
</comment>
<dbReference type="InterPro" id="IPR002060">
    <property type="entry name" value="Squ/phyt_synthse"/>
</dbReference>
<dbReference type="CDD" id="cd00683">
    <property type="entry name" value="Trans_IPPS_HH"/>
    <property type="match status" value="1"/>
</dbReference>
<organism evidence="6 7">
    <name type="scientific">Sparassis crispa</name>
    <dbReference type="NCBI Taxonomy" id="139825"/>
    <lineage>
        <taxon>Eukaryota</taxon>
        <taxon>Fungi</taxon>
        <taxon>Dikarya</taxon>
        <taxon>Basidiomycota</taxon>
        <taxon>Agaricomycotina</taxon>
        <taxon>Agaricomycetes</taxon>
        <taxon>Polyporales</taxon>
        <taxon>Sparassidaceae</taxon>
        <taxon>Sparassis</taxon>
    </lineage>
</organism>
<sequence>MLALLVTHPFEFRTLLQYKLWHEGTRDITAPNQLKHSGWDRQSMRRCWEFLDDTSRSFAGVIKELDGDLARVICLFYLVLRALDTIEDDMTLLDETKQPLLRTFHVVAMKPGWTFTQNGPGEKDRQVLVEFNVVSDELNLVEERYRNVIVDTTKKMGIGMADYAHRAVLTQPIYLETIADYDLYCHFVAGIVGEGLTRLWSASGKEVAWLGEQLELANSMGLMLQKTNIIRDYREDVEERRYFWPREIWGREIYGTACGRPAFKDMEDMYKPGNEQQALWALSGMVVDVLGHAVDSLDYLRLLKTQTVFNFCAIPQTMAIATLGLCFMNYDMFQRNIKIRRAEAASLIMRSSNPRDVAYIFRDYARRIHQKAIPEDPSFLQLSIACGKIEQWCEHYYPSFVQMRPSGQTFDSSDARYRIMEAAQKRDKEMQIQKRVQEISGKTGVNLHNQRPPQELPTWELVMLIGAVFALIIAVGVGGFFLLVKFIGQE</sequence>
<dbReference type="FunCoup" id="A0A401GWN7">
    <property type="interactions" value="237"/>
</dbReference>
<comment type="pathway">
    <text evidence="5">Terpene metabolism; lanosterol biosynthesis; lanosterol from farnesyl diphosphate: step 1/3.</text>
</comment>
<dbReference type="GO" id="GO:0006696">
    <property type="term" value="P:ergosterol biosynthetic process"/>
    <property type="evidence" value="ECO:0007669"/>
    <property type="project" value="TreeGrafter"/>
</dbReference>
<dbReference type="SFLD" id="SFLDG01018">
    <property type="entry name" value="Squalene/Phytoene_Synthase_Lik"/>
    <property type="match status" value="1"/>
</dbReference>
<dbReference type="GO" id="GO:0055056">
    <property type="term" value="F:D-glucose transmembrane transporter activity"/>
    <property type="evidence" value="ECO:0007669"/>
    <property type="project" value="UniProtKB-UniRule"/>
</dbReference>
<keyword evidence="4 5" id="KW-0808">Transferase</keyword>
<comment type="function">
    <text evidence="5">Catalyzes the condensation of 2 farnesyl pyrophosphate (FPP) moieties to form squalene.</text>
</comment>
<dbReference type="InterPro" id="IPR033904">
    <property type="entry name" value="Trans_IPPS_HH"/>
</dbReference>
<dbReference type="RefSeq" id="XP_027617548.1">
    <property type="nucleotide sequence ID" value="XM_027761747.1"/>
</dbReference>
<comment type="caution">
    <text evidence="6">The sequence shown here is derived from an EMBL/GenBank/DDBJ whole genome shotgun (WGS) entry which is preliminary data.</text>
</comment>
<dbReference type="SUPFAM" id="SSF48576">
    <property type="entry name" value="Terpenoid synthases"/>
    <property type="match status" value="1"/>
</dbReference>
<comment type="cofactor">
    <cofactor evidence="1 5">
        <name>Mg(2+)</name>
        <dbReference type="ChEBI" id="CHEBI:18420"/>
    </cofactor>
</comment>
<evidence type="ECO:0000256" key="3">
    <source>
        <dbReference type="ARBA" id="ARBA00012373"/>
    </source>
</evidence>
<keyword evidence="5" id="KW-0812">Transmembrane</keyword>
<dbReference type="InterPro" id="IPR019845">
    <property type="entry name" value="Squalene/phytoene_synthase_CS"/>
</dbReference>
<evidence type="ECO:0000256" key="5">
    <source>
        <dbReference type="RuleBase" id="RU368088"/>
    </source>
</evidence>
<dbReference type="GO" id="GO:0051996">
    <property type="term" value="F:squalene synthase [NAD(P)H] activity"/>
    <property type="evidence" value="ECO:0007669"/>
    <property type="project" value="UniProtKB-UniRule"/>
</dbReference>
<keyword evidence="7" id="KW-1185">Reference proteome</keyword>
<evidence type="ECO:0000256" key="2">
    <source>
        <dbReference type="ARBA" id="ARBA00006251"/>
    </source>
</evidence>
<evidence type="ECO:0000313" key="7">
    <source>
        <dbReference type="Proteomes" id="UP000287166"/>
    </source>
</evidence>
<gene>
    <name evidence="6" type="ORF">SCP_0905140</name>
</gene>
<dbReference type="AlphaFoldDB" id="A0A401GWN7"/>
<dbReference type="SFLD" id="SFLDS00005">
    <property type="entry name" value="Isoprenoid_Synthase_Type_I"/>
    <property type="match status" value="1"/>
</dbReference>
<feature type="transmembrane region" description="Helical" evidence="5">
    <location>
        <begin position="461"/>
        <end position="484"/>
    </location>
</feature>